<organism evidence="2 3">
    <name type="scientific">Aristolochia fimbriata</name>
    <name type="common">White veined hardy Dutchman's pipe vine</name>
    <dbReference type="NCBI Taxonomy" id="158543"/>
    <lineage>
        <taxon>Eukaryota</taxon>
        <taxon>Viridiplantae</taxon>
        <taxon>Streptophyta</taxon>
        <taxon>Embryophyta</taxon>
        <taxon>Tracheophyta</taxon>
        <taxon>Spermatophyta</taxon>
        <taxon>Magnoliopsida</taxon>
        <taxon>Magnoliidae</taxon>
        <taxon>Piperales</taxon>
        <taxon>Aristolochiaceae</taxon>
        <taxon>Aristolochia</taxon>
    </lineage>
</organism>
<evidence type="ECO:0000313" key="2">
    <source>
        <dbReference type="EMBL" id="KAG9458914.1"/>
    </source>
</evidence>
<protein>
    <submittedName>
        <fullName evidence="2">Uncharacterized protein</fullName>
    </submittedName>
</protein>
<comment type="caution">
    <text evidence="2">The sequence shown here is derived from an EMBL/GenBank/DDBJ whole genome shotgun (WGS) entry which is preliminary data.</text>
</comment>
<proteinExistence type="predicted"/>
<dbReference type="AlphaFoldDB" id="A0AAV7FEA1"/>
<evidence type="ECO:0000256" key="1">
    <source>
        <dbReference type="SAM" id="MobiDB-lite"/>
    </source>
</evidence>
<dbReference type="EMBL" id="JAINDJ010000002">
    <property type="protein sequence ID" value="KAG9458914.1"/>
    <property type="molecule type" value="Genomic_DNA"/>
</dbReference>
<name>A0AAV7FEA1_ARIFI</name>
<feature type="region of interest" description="Disordered" evidence="1">
    <location>
        <begin position="99"/>
        <end position="124"/>
    </location>
</feature>
<evidence type="ECO:0000313" key="3">
    <source>
        <dbReference type="Proteomes" id="UP000825729"/>
    </source>
</evidence>
<accession>A0AAV7FEA1</accession>
<keyword evidence="3" id="KW-1185">Reference proteome</keyword>
<sequence length="201" mass="21933">MPTLRACGAVNQAATDNVGRLEVVQLPKSRNDHCTVAGELLKGLKTFAPSLKKKVASISATKPPMSNLKAMRRRLMKHTGVGEDNSCNWCGVARRKSSCSRTRNGGRAAPESRQRRNARCGRMRDGGRAAQGICATKERAMEVAPRLSRDGDGIHAAERGRRSCYTFTKAEYRVAKRATKVALHLSRDGRGCTTLSPKRIA</sequence>
<reference evidence="2 3" key="1">
    <citation type="submission" date="2021-07" db="EMBL/GenBank/DDBJ databases">
        <title>The Aristolochia fimbriata genome: insights into angiosperm evolution, floral development and chemical biosynthesis.</title>
        <authorList>
            <person name="Jiao Y."/>
        </authorList>
    </citation>
    <scope>NUCLEOTIDE SEQUENCE [LARGE SCALE GENOMIC DNA]</scope>
    <source>
        <strain evidence="2">IBCAS-2021</strain>
        <tissue evidence="2">Leaf</tissue>
    </source>
</reference>
<dbReference type="Proteomes" id="UP000825729">
    <property type="component" value="Unassembled WGS sequence"/>
</dbReference>
<gene>
    <name evidence="2" type="ORF">H6P81_003422</name>
</gene>